<feature type="domain" description="OBP47-like" evidence="5">
    <location>
        <begin position="70"/>
        <end position="188"/>
    </location>
</feature>
<evidence type="ECO:0000256" key="4">
    <source>
        <dbReference type="SAM" id="SignalP"/>
    </source>
</evidence>
<evidence type="ECO:0000256" key="2">
    <source>
        <dbReference type="ARBA" id="ARBA00008098"/>
    </source>
</evidence>
<dbReference type="CTD" id="37608"/>
<reference evidence="6 7" key="1">
    <citation type="journal article" date="2007" name="Nature">
        <title>Evolution of genes and genomes on the Drosophila phylogeny.</title>
        <authorList>
            <consortium name="Drosophila 12 Genomes Consortium"/>
            <person name="Clark A.G."/>
            <person name="Eisen M.B."/>
            <person name="Smith D.R."/>
            <person name="Bergman C.M."/>
            <person name="Oliver B."/>
            <person name="Markow T.A."/>
            <person name="Kaufman T.C."/>
            <person name="Kellis M."/>
            <person name="Gelbart W."/>
            <person name="Iyer V.N."/>
            <person name="Pollard D.A."/>
            <person name="Sackton T.B."/>
            <person name="Larracuente A.M."/>
            <person name="Singh N.D."/>
            <person name="Abad J.P."/>
            <person name="Abt D.N."/>
            <person name="Adryan B."/>
            <person name="Aguade M."/>
            <person name="Akashi H."/>
            <person name="Anderson W.W."/>
            <person name="Aquadro C.F."/>
            <person name="Ardell D.H."/>
            <person name="Arguello R."/>
            <person name="Artieri C.G."/>
            <person name="Barbash D.A."/>
            <person name="Barker D."/>
            <person name="Barsanti P."/>
            <person name="Batterham P."/>
            <person name="Batzoglou S."/>
            <person name="Begun D."/>
            <person name="Bhutkar A."/>
            <person name="Blanco E."/>
            <person name="Bosak S.A."/>
            <person name="Bradley R.K."/>
            <person name="Brand A.D."/>
            <person name="Brent M.R."/>
            <person name="Brooks A.N."/>
            <person name="Brown R.H."/>
            <person name="Butlin R.K."/>
            <person name="Caggese C."/>
            <person name="Calvi B.R."/>
            <person name="Bernardo de Carvalho A."/>
            <person name="Caspi A."/>
            <person name="Castrezana S."/>
            <person name="Celniker S.E."/>
            <person name="Chang J.L."/>
            <person name="Chapple C."/>
            <person name="Chatterji S."/>
            <person name="Chinwalla A."/>
            <person name="Civetta A."/>
            <person name="Clifton S.W."/>
            <person name="Comeron J.M."/>
            <person name="Costello J.C."/>
            <person name="Coyne J.A."/>
            <person name="Daub J."/>
            <person name="David R.G."/>
            <person name="Delcher A.L."/>
            <person name="Delehaunty K."/>
            <person name="Do C.B."/>
            <person name="Ebling H."/>
            <person name="Edwards K."/>
            <person name="Eickbush T."/>
            <person name="Evans J.D."/>
            <person name="Filipski A."/>
            <person name="Findeiss S."/>
            <person name="Freyhult E."/>
            <person name="Fulton L."/>
            <person name="Fulton R."/>
            <person name="Garcia A.C."/>
            <person name="Gardiner A."/>
            <person name="Garfield D.A."/>
            <person name="Garvin B.E."/>
            <person name="Gibson G."/>
            <person name="Gilbert D."/>
            <person name="Gnerre S."/>
            <person name="Godfrey J."/>
            <person name="Good R."/>
            <person name="Gotea V."/>
            <person name="Gravely B."/>
            <person name="Greenberg A.J."/>
            <person name="Griffiths-Jones S."/>
            <person name="Gross S."/>
            <person name="Guigo R."/>
            <person name="Gustafson E.A."/>
            <person name="Haerty W."/>
            <person name="Hahn M.W."/>
            <person name="Halligan D.L."/>
            <person name="Halpern A.L."/>
            <person name="Halter G.M."/>
            <person name="Han M.V."/>
            <person name="Heger A."/>
            <person name="Hillier L."/>
            <person name="Hinrichs A.S."/>
            <person name="Holmes I."/>
            <person name="Hoskins R.A."/>
            <person name="Hubisz M.J."/>
            <person name="Hultmark D."/>
            <person name="Huntley M.A."/>
            <person name="Jaffe D.B."/>
            <person name="Jagadeeshan S."/>
            <person name="Jeck W.R."/>
            <person name="Johnson J."/>
            <person name="Jones C.D."/>
            <person name="Jordan W.C."/>
            <person name="Karpen G.H."/>
            <person name="Kataoka E."/>
            <person name="Keightley P.D."/>
            <person name="Kheradpour P."/>
            <person name="Kirkness E.F."/>
            <person name="Koerich L.B."/>
            <person name="Kristiansen K."/>
            <person name="Kudrna D."/>
            <person name="Kulathinal R.J."/>
            <person name="Kumar S."/>
            <person name="Kwok R."/>
            <person name="Lander E."/>
            <person name="Langley C.H."/>
            <person name="Lapoint R."/>
            <person name="Lazzaro B.P."/>
            <person name="Lee S.J."/>
            <person name="Levesque L."/>
            <person name="Li R."/>
            <person name="Lin C.F."/>
            <person name="Lin M.F."/>
            <person name="Lindblad-Toh K."/>
            <person name="Llopart A."/>
            <person name="Long M."/>
            <person name="Low L."/>
            <person name="Lozovsky E."/>
            <person name="Lu J."/>
            <person name="Luo M."/>
            <person name="Machado C.A."/>
            <person name="Makalowski W."/>
            <person name="Marzo M."/>
            <person name="Matsuda M."/>
            <person name="Matzkin L."/>
            <person name="McAllister B."/>
            <person name="McBride C.S."/>
            <person name="McKernan B."/>
            <person name="McKernan K."/>
            <person name="Mendez-Lago M."/>
            <person name="Minx P."/>
            <person name="Mollenhauer M.U."/>
            <person name="Montooth K."/>
            <person name="Mount S.M."/>
            <person name="Mu X."/>
            <person name="Myers E."/>
            <person name="Negre B."/>
            <person name="Newfeld S."/>
            <person name="Nielsen R."/>
            <person name="Noor M.A."/>
            <person name="O'Grady P."/>
            <person name="Pachter L."/>
            <person name="Papaceit M."/>
            <person name="Parisi M.J."/>
            <person name="Parisi M."/>
            <person name="Parts L."/>
            <person name="Pedersen J.S."/>
            <person name="Pesole G."/>
            <person name="Phillippy A.M."/>
            <person name="Ponting C.P."/>
            <person name="Pop M."/>
            <person name="Porcelli D."/>
            <person name="Powell J.R."/>
            <person name="Prohaska S."/>
            <person name="Pruitt K."/>
            <person name="Puig M."/>
            <person name="Quesneville H."/>
            <person name="Ram K.R."/>
            <person name="Rand D."/>
            <person name="Rasmussen M.D."/>
            <person name="Reed L.K."/>
            <person name="Reenan R."/>
            <person name="Reily A."/>
            <person name="Remington K.A."/>
            <person name="Rieger T.T."/>
            <person name="Ritchie M.G."/>
            <person name="Robin C."/>
            <person name="Rogers Y.H."/>
            <person name="Rohde C."/>
            <person name="Rozas J."/>
            <person name="Rubenfield M.J."/>
            <person name="Ruiz A."/>
            <person name="Russo S."/>
            <person name="Salzberg S.L."/>
            <person name="Sanchez-Gracia A."/>
            <person name="Saranga D.J."/>
            <person name="Sato H."/>
            <person name="Schaeffer S.W."/>
            <person name="Schatz M.C."/>
            <person name="Schlenke T."/>
            <person name="Schwartz R."/>
            <person name="Segarra C."/>
            <person name="Singh R.S."/>
            <person name="Sirot L."/>
            <person name="Sirota M."/>
            <person name="Sisneros N.B."/>
            <person name="Smith C.D."/>
            <person name="Smith T.F."/>
            <person name="Spieth J."/>
            <person name="Stage D.E."/>
            <person name="Stark A."/>
            <person name="Stephan W."/>
            <person name="Strausberg R.L."/>
            <person name="Strempel S."/>
            <person name="Sturgill D."/>
            <person name="Sutton G."/>
            <person name="Sutton G.G."/>
            <person name="Tao W."/>
            <person name="Teichmann S."/>
            <person name="Tobari Y.N."/>
            <person name="Tomimura Y."/>
            <person name="Tsolas J.M."/>
            <person name="Valente V.L."/>
            <person name="Venter E."/>
            <person name="Venter J.C."/>
            <person name="Vicario S."/>
            <person name="Vieira F.G."/>
            <person name="Vilella A.J."/>
            <person name="Villasante A."/>
            <person name="Walenz B."/>
            <person name="Wang J."/>
            <person name="Wasserman M."/>
            <person name="Watts T."/>
            <person name="Wilson D."/>
            <person name="Wilson R.K."/>
            <person name="Wing R.A."/>
            <person name="Wolfner M.F."/>
            <person name="Wong A."/>
            <person name="Wong G.K."/>
            <person name="Wu C.I."/>
            <person name="Wu G."/>
            <person name="Yamamoto D."/>
            <person name="Yang H.P."/>
            <person name="Yang S.P."/>
            <person name="Yorke J.A."/>
            <person name="Yoshida K."/>
            <person name="Zdobnov E."/>
            <person name="Zhang P."/>
            <person name="Zhang Y."/>
            <person name="Zimin A.V."/>
            <person name="Baldwin J."/>
            <person name="Abdouelleil A."/>
            <person name="Abdulkadir J."/>
            <person name="Abebe A."/>
            <person name="Abera B."/>
            <person name="Abreu J."/>
            <person name="Acer S.C."/>
            <person name="Aftuck L."/>
            <person name="Alexander A."/>
            <person name="An P."/>
            <person name="Anderson E."/>
            <person name="Anderson S."/>
            <person name="Arachi H."/>
            <person name="Azer M."/>
            <person name="Bachantsang P."/>
            <person name="Barry A."/>
            <person name="Bayul T."/>
            <person name="Berlin A."/>
            <person name="Bessette D."/>
            <person name="Bloom T."/>
            <person name="Blye J."/>
            <person name="Boguslavskiy L."/>
            <person name="Bonnet C."/>
            <person name="Boukhgalter B."/>
            <person name="Bourzgui I."/>
            <person name="Brown A."/>
            <person name="Cahill P."/>
            <person name="Channer S."/>
            <person name="Cheshatsang Y."/>
            <person name="Chuda L."/>
            <person name="Citroen M."/>
            <person name="Collymore A."/>
            <person name="Cooke P."/>
            <person name="Costello M."/>
            <person name="D'Aco K."/>
            <person name="Daza R."/>
            <person name="De Haan G."/>
            <person name="DeGray S."/>
            <person name="DeMaso C."/>
            <person name="Dhargay N."/>
            <person name="Dooley K."/>
            <person name="Dooley E."/>
            <person name="Doricent M."/>
            <person name="Dorje P."/>
            <person name="Dorjee K."/>
            <person name="Dupes A."/>
            <person name="Elong R."/>
            <person name="Falk J."/>
            <person name="Farina A."/>
            <person name="Faro S."/>
            <person name="Ferguson D."/>
            <person name="Fisher S."/>
            <person name="Foley C.D."/>
            <person name="Franke A."/>
            <person name="Friedrich D."/>
            <person name="Gadbois L."/>
            <person name="Gearin G."/>
            <person name="Gearin C.R."/>
            <person name="Giannoukos G."/>
            <person name="Goode T."/>
            <person name="Graham J."/>
            <person name="Grandbois E."/>
            <person name="Grewal S."/>
            <person name="Gyaltsen K."/>
            <person name="Hafez N."/>
            <person name="Hagos B."/>
            <person name="Hall J."/>
            <person name="Henson C."/>
            <person name="Hollinger A."/>
            <person name="Honan T."/>
            <person name="Huard M.D."/>
            <person name="Hughes L."/>
            <person name="Hurhula B."/>
            <person name="Husby M.E."/>
            <person name="Kamat A."/>
            <person name="Kanga B."/>
            <person name="Kashin S."/>
            <person name="Khazanovich D."/>
            <person name="Kisner P."/>
            <person name="Lance K."/>
            <person name="Lara M."/>
            <person name="Lee W."/>
            <person name="Lennon N."/>
            <person name="Letendre F."/>
            <person name="LeVine R."/>
            <person name="Lipovsky A."/>
            <person name="Liu X."/>
            <person name="Liu J."/>
            <person name="Liu S."/>
            <person name="Lokyitsang T."/>
            <person name="Lokyitsang Y."/>
            <person name="Lubonja R."/>
            <person name="Lui A."/>
            <person name="MacDonald P."/>
            <person name="Magnisalis V."/>
            <person name="Maru K."/>
            <person name="Matthews C."/>
            <person name="McCusker W."/>
            <person name="McDonough S."/>
            <person name="Mehta T."/>
            <person name="Meldrim J."/>
            <person name="Meneus L."/>
            <person name="Mihai O."/>
            <person name="Mihalev A."/>
            <person name="Mihova T."/>
            <person name="Mittelman R."/>
            <person name="Mlenga V."/>
            <person name="Montmayeur A."/>
            <person name="Mulrain L."/>
            <person name="Navidi A."/>
            <person name="Naylor J."/>
            <person name="Negash T."/>
            <person name="Nguyen T."/>
            <person name="Nguyen N."/>
            <person name="Nicol R."/>
            <person name="Norbu C."/>
            <person name="Norbu N."/>
            <person name="Novod N."/>
            <person name="O'Neill B."/>
            <person name="Osman S."/>
            <person name="Markiewicz E."/>
            <person name="Oyono O.L."/>
            <person name="Patti C."/>
            <person name="Phunkhang P."/>
            <person name="Pierre F."/>
            <person name="Priest M."/>
            <person name="Raghuraman S."/>
            <person name="Rege F."/>
            <person name="Reyes R."/>
            <person name="Rise C."/>
            <person name="Rogov P."/>
            <person name="Ross K."/>
            <person name="Ryan E."/>
            <person name="Settipalli S."/>
            <person name="Shea T."/>
            <person name="Sherpa N."/>
            <person name="Shi L."/>
            <person name="Shih D."/>
            <person name="Sparrow T."/>
            <person name="Spaulding J."/>
            <person name="Stalker J."/>
            <person name="Stange-Thomann N."/>
            <person name="Stavropoulos S."/>
            <person name="Stone C."/>
            <person name="Strader C."/>
            <person name="Tesfaye S."/>
            <person name="Thomson T."/>
            <person name="Thoulutsang Y."/>
            <person name="Thoulutsang D."/>
            <person name="Topham K."/>
            <person name="Topping I."/>
            <person name="Tsamla T."/>
            <person name="Vassiliev H."/>
            <person name="Vo A."/>
            <person name="Wangchuk T."/>
            <person name="Wangdi T."/>
            <person name="Weiand M."/>
            <person name="Wilkinson J."/>
            <person name="Wilson A."/>
            <person name="Yadav S."/>
            <person name="Young G."/>
            <person name="Yu Q."/>
            <person name="Zembek L."/>
            <person name="Zhong D."/>
            <person name="Zimmer A."/>
            <person name="Zwirko Z."/>
            <person name="Jaffe D.B."/>
            <person name="Alvarez P."/>
            <person name="Brockman W."/>
            <person name="Butler J."/>
            <person name="Chin C."/>
            <person name="Gnerre S."/>
            <person name="Grabherr M."/>
            <person name="Kleber M."/>
            <person name="Mauceli E."/>
            <person name="MacCallum I."/>
        </authorList>
    </citation>
    <scope>NUCLEOTIDE SEQUENCE [LARGE SCALE GENOMIC DNA]</scope>
    <source>
        <strain evidence="7">Tucson 14030-0811.24</strain>
    </source>
</reference>
<dbReference type="InterPro" id="IPR054577">
    <property type="entry name" value="OBP47-like_dom"/>
</dbReference>
<dbReference type="OMA" id="CRDSLAT"/>
<dbReference type="AlphaFoldDB" id="B4MQB7"/>
<dbReference type="PANTHER" id="PTHR21066:SF15">
    <property type="entry name" value="GH25962P-RELATED"/>
    <property type="match status" value="1"/>
</dbReference>
<comment type="similarity">
    <text evidence="2">Belongs to the PBP/GOBP family.</text>
</comment>
<gene>
    <name evidence="6" type="primary">Dwil\GK21845</name>
    <name evidence="6" type="ORF">Dwil_GK21845</name>
    <name evidence="6" type="ORF">GK21845</name>
</gene>
<dbReference type="PhylomeDB" id="B4MQB7"/>
<evidence type="ECO:0000256" key="1">
    <source>
        <dbReference type="ARBA" id="ARBA00004613"/>
    </source>
</evidence>
<dbReference type="eggNOG" id="ENOG502T83Z">
    <property type="taxonomic scope" value="Eukaryota"/>
</dbReference>
<dbReference type="Gene3D" id="1.10.238.270">
    <property type="match status" value="1"/>
</dbReference>
<dbReference type="GO" id="GO:0005576">
    <property type="term" value="C:extracellular region"/>
    <property type="evidence" value="ECO:0007669"/>
    <property type="project" value="UniProtKB-SubCell"/>
</dbReference>
<keyword evidence="3" id="KW-0964">Secreted</keyword>
<keyword evidence="4" id="KW-0732">Signal</keyword>
<dbReference type="InParanoid" id="B4MQB7"/>
<protein>
    <submittedName>
        <fullName evidence="6">GK21845</fullName>
    </submittedName>
</protein>
<dbReference type="Pfam" id="PF22651">
    <property type="entry name" value="OBP47_like"/>
    <property type="match status" value="1"/>
</dbReference>
<dbReference type="PANTHER" id="PTHR21066">
    <property type="entry name" value="ODORANT-BINDING PROTEIN 59A-RELATED"/>
    <property type="match status" value="1"/>
</dbReference>
<keyword evidence="7" id="KW-1185">Reference proteome</keyword>
<dbReference type="GeneID" id="6640171"/>
<dbReference type="InterPro" id="IPR052295">
    <property type="entry name" value="Odorant-binding_protein"/>
</dbReference>
<proteinExistence type="inferred from homology"/>
<dbReference type="EMBL" id="CH963849">
    <property type="protein sequence ID" value="EDW74306.1"/>
    <property type="molecule type" value="Genomic_DNA"/>
</dbReference>
<dbReference type="GO" id="GO:0005549">
    <property type="term" value="F:odorant binding"/>
    <property type="evidence" value="ECO:0007669"/>
    <property type="project" value="InterPro"/>
</dbReference>
<dbReference type="STRING" id="7260.B4MQB7"/>
<evidence type="ECO:0000313" key="7">
    <source>
        <dbReference type="Proteomes" id="UP000007798"/>
    </source>
</evidence>
<dbReference type="Proteomes" id="UP000007798">
    <property type="component" value="Unassembled WGS sequence"/>
</dbReference>
<evidence type="ECO:0000313" key="6">
    <source>
        <dbReference type="EMBL" id="EDW74306.1"/>
    </source>
</evidence>
<accession>B4MQB7</accession>
<dbReference type="CDD" id="cd23992">
    <property type="entry name" value="PBP_GOBP"/>
    <property type="match status" value="1"/>
</dbReference>
<sequence length="202" mass="22955">MKLFIILTIIVCLSWCSSGIRINCNKPPPLNEDHIFTCCKHPDGHNDITEACAKETGFKLPGETFEAMVDITADQAMEGTCFGKCVFLKLNFLKKNTTELDIEAVRKYFQTKNADDPEYAKEMINAFDHCHGKSEESVSKFFANPIFKHMSHKFCEPTSSVILACVIREFFHNCPDDRWDKSTICEETLAYSRSCNDSLTTL</sequence>
<dbReference type="FunCoup" id="B4MQB7">
    <property type="interactions" value="7"/>
</dbReference>
<evidence type="ECO:0000259" key="5">
    <source>
        <dbReference type="Pfam" id="PF22651"/>
    </source>
</evidence>
<dbReference type="HOGENOM" id="CLU_120152_0_0_1"/>
<organism evidence="7">
    <name type="scientific">Drosophila willistoni</name>
    <name type="common">Fruit fly</name>
    <dbReference type="NCBI Taxonomy" id="7260"/>
    <lineage>
        <taxon>Eukaryota</taxon>
        <taxon>Metazoa</taxon>
        <taxon>Ecdysozoa</taxon>
        <taxon>Arthropoda</taxon>
        <taxon>Hexapoda</taxon>
        <taxon>Insecta</taxon>
        <taxon>Pterygota</taxon>
        <taxon>Neoptera</taxon>
        <taxon>Endopterygota</taxon>
        <taxon>Diptera</taxon>
        <taxon>Brachycera</taxon>
        <taxon>Muscomorpha</taxon>
        <taxon>Ephydroidea</taxon>
        <taxon>Drosophilidae</taxon>
        <taxon>Drosophila</taxon>
        <taxon>Sophophora</taxon>
    </lineage>
</organism>
<comment type="subcellular location">
    <subcellularLocation>
        <location evidence="1">Secreted</location>
    </subcellularLocation>
</comment>
<feature type="signal peptide" evidence="4">
    <location>
        <begin position="1"/>
        <end position="19"/>
    </location>
</feature>
<name>B4MQB7_DROWI</name>
<dbReference type="OrthoDB" id="7931764at2759"/>
<feature type="chain" id="PRO_5002815540" evidence="4">
    <location>
        <begin position="20"/>
        <end position="202"/>
    </location>
</feature>
<dbReference type="KEGG" id="dwi:6640171"/>
<evidence type="ECO:0000256" key="3">
    <source>
        <dbReference type="ARBA" id="ARBA00022525"/>
    </source>
</evidence>
<dbReference type="SUPFAM" id="SSF47565">
    <property type="entry name" value="Insect pheromone/odorant-binding proteins"/>
    <property type="match status" value="1"/>
</dbReference>
<dbReference type="InterPro" id="IPR036728">
    <property type="entry name" value="PBP_GOBP_sf"/>
</dbReference>